<dbReference type="SMART" id="SM00034">
    <property type="entry name" value="CLECT"/>
    <property type="match status" value="1"/>
</dbReference>
<dbReference type="CDD" id="cd00037">
    <property type="entry name" value="CLECT"/>
    <property type="match status" value="1"/>
</dbReference>
<proteinExistence type="predicted"/>
<protein>
    <submittedName>
        <fullName evidence="4">Low affinity immunoglobulin epsilon Fc receptor</fullName>
    </submittedName>
</protein>
<feature type="region of interest" description="Disordered" evidence="2">
    <location>
        <begin position="233"/>
        <end position="262"/>
    </location>
</feature>
<evidence type="ECO:0000256" key="1">
    <source>
        <dbReference type="ARBA" id="ARBA00023157"/>
    </source>
</evidence>
<dbReference type="Pfam" id="PF00059">
    <property type="entry name" value="Lectin_C"/>
    <property type="match status" value="1"/>
</dbReference>
<dbReference type="OrthoDB" id="5990462at2759"/>
<keyword evidence="4" id="KW-0675">Receptor</keyword>
<dbReference type="PANTHER" id="PTHR22801:SF63">
    <property type="entry name" value="C-TYPE LECTIN DOMAIN-CONTAINING PROTEIN"/>
    <property type="match status" value="1"/>
</dbReference>
<keyword evidence="5" id="KW-1185">Reference proteome</keyword>
<dbReference type="InterPro" id="IPR016187">
    <property type="entry name" value="CTDL_fold"/>
</dbReference>
<dbReference type="PROSITE" id="PS50041">
    <property type="entry name" value="C_TYPE_LECTIN_2"/>
    <property type="match status" value="1"/>
</dbReference>
<evidence type="ECO:0000313" key="5">
    <source>
        <dbReference type="Proteomes" id="UP000225706"/>
    </source>
</evidence>
<feature type="domain" description="C-type lectin" evidence="3">
    <location>
        <begin position="278"/>
        <end position="394"/>
    </location>
</feature>
<comment type="caution">
    <text evidence="4">The sequence shown here is derived from an EMBL/GenBank/DDBJ whole genome shotgun (WGS) entry which is preliminary data.</text>
</comment>
<dbReference type="AlphaFoldDB" id="A0A2B4RN17"/>
<dbReference type="InterPro" id="IPR036383">
    <property type="entry name" value="TSP1_rpt_sf"/>
</dbReference>
<dbReference type="Gene3D" id="3.10.100.10">
    <property type="entry name" value="Mannose-Binding Protein A, subunit A"/>
    <property type="match status" value="1"/>
</dbReference>
<sequence>MRNCSGKNSSMTVQCIGPNKETRPCNDGPCKVKILDCDDADWQGSLDRIGWSVCPRDTTFLKGLWRHDPMQGDNRVGRIEYGKCCAAEEPAFINQSSTCLNADWSLVLDRYNVWALCPTGSFMNGLSVGKPLPAFLNDIEEAKCCHPQNHPTSYEDCYDEDVTISFDTRGWSECRRDGYYMTGFYKSSCDKLYCIEKFRCCKMKNETVVSGRWSDWEDWGECNAVCGDGERERKRTCTSSSPSKEQARCSGPSKETRPCNNGPCHESESGCPEGWVHYGNSCFLVIDIPIREWKDARRNCRKLGGELAKITSATQNQFLLNLLKKQVRFTSRGAWIGLQRRGSNAFYWTDDTPLTGYTAWKVGEPNNVLEKCVFLIGKNWRWGFTPGKWNDAYCILPSWIHYKDMPVALCQKTPNGMEVLSRLR</sequence>
<dbReference type="PRINTS" id="PR01705">
    <property type="entry name" value="TSP1REPEAT"/>
</dbReference>
<dbReference type="InterPro" id="IPR050801">
    <property type="entry name" value="Ca-Dep_Lectins_ImmuneDev"/>
</dbReference>
<evidence type="ECO:0000313" key="4">
    <source>
        <dbReference type="EMBL" id="PFX17728.1"/>
    </source>
</evidence>
<evidence type="ECO:0000259" key="3">
    <source>
        <dbReference type="PROSITE" id="PS50041"/>
    </source>
</evidence>
<dbReference type="PANTHER" id="PTHR22801">
    <property type="entry name" value="LITHOSTATHINE"/>
    <property type="match status" value="1"/>
</dbReference>
<dbReference type="InterPro" id="IPR001304">
    <property type="entry name" value="C-type_lectin-like"/>
</dbReference>
<dbReference type="InterPro" id="IPR000884">
    <property type="entry name" value="TSP1_rpt"/>
</dbReference>
<reference evidence="5" key="1">
    <citation type="journal article" date="2017" name="bioRxiv">
        <title>Comparative analysis of the genomes of Stylophora pistillata and Acropora digitifera provides evidence for extensive differences between species of corals.</title>
        <authorList>
            <person name="Voolstra C.R."/>
            <person name="Li Y."/>
            <person name="Liew Y.J."/>
            <person name="Baumgarten S."/>
            <person name="Zoccola D."/>
            <person name="Flot J.-F."/>
            <person name="Tambutte S."/>
            <person name="Allemand D."/>
            <person name="Aranda M."/>
        </authorList>
    </citation>
    <scope>NUCLEOTIDE SEQUENCE [LARGE SCALE GENOMIC DNA]</scope>
</reference>
<organism evidence="4 5">
    <name type="scientific">Stylophora pistillata</name>
    <name type="common">Smooth cauliflower coral</name>
    <dbReference type="NCBI Taxonomy" id="50429"/>
    <lineage>
        <taxon>Eukaryota</taxon>
        <taxon>Metazoa</taxon>
        <taxon>Cnidaria</taxon>
        <taxon>Anthozoa</taxon>
        <taxon>Hexacorallia</taxon>
        <taxon>Scleractinia</taxon>
        <taxon>Astrocoeniina</taxon>
        <taxon>Pocilloporidae</taxon>
        <taxon>Stylophora</taxon>
    </lineage>
</organism>
<dbReference type="Gene3D" id="2.20.100.10">
    <property type="entry name" value="Thrombospondin type-1 (TSP1) repeat"/>
    <property type="match status" value="1"/>
</dbReference>
<gene>
    <name evidence="4" type="primary">Fcer2</name>
    <name evidence="4" type="ORF">AWC38_SpisGene17923</name>
</gene>
<dbReference type="Proteomes" id="UP000225706">
    <property type="component" value="Unassembled WGS sequence"/>
</dbReference>
<evidence type="ECO:0000256" key="2">
    <source>
        <dbReference type="SAM" id="MobiDB-lite"/>
    </source>
</evidence>
<dbReference type="SUPFAM" id="SSF56436">
    <property type="entry name" value="C-type lectin-like"/>
    <property type="match status" value="1"/>
</dbReference>
<name>A0A2B4RN17_STYPI</name>
<dbReference type="Pfam" id="PF00090">
    <property type="entry name" value="TSP_1"/>
    <property type="match status" value="1"/>
</dbReference>
<dbReference type="InterPro" id="IPR016186">
    <property type="entry name" value="C-type_lectin-like/link_sf"/>
</dbReference>
<dbReference type="SMART" id="SM00209">
    <property type="entry name" value="TSP1"/>
    <property type="match status" value="1"/>
</dbReference>
<dbReference type="PROSITE" id="PS50092">
    <property type="entry name" value="TSP1"/>
    <property type="match status" value="1"/>
</dbReference>
<dbReference type="SUPFAM" id="SSF82895">
    <property type="entry name" value="TSP-1 type 1 repeat"/>
    <property type="match status" value="1"/>
</dbReference>
<dbReference type="FunFam" id="2.20.100.10:FF:000001">
    <property type="entry name" value="semaphorin-5A isoform X1"/>
    <property type="match status" value="1"/>
</dbReference>
<keyword evidence="1" id="KW-1015">Disulfide bond</keyword>
<accession>A0A2B4RN17</accession>
<dbReference type="EMBL" id="LSMT01000452">
    <property type="protein sequence ID" value="PFX17728.1"/>
    <property type="molecule type" value="Genomic_DNA"/>
</dbReference>